<dbReference type="SUPFAM" id="SSF56059">
    <property type="entry name" value="Glutathione synthetase ATP-binding domain-like"/>
    <property type="match status" value="1"/>
</dbReference>
<proteinExistence type="inferred from homology"/>
<keyword evidence="5 10" id="KW-1133">Transmembrane helix</keyword>
<keyword evidence="13" id="KW-1185">Reference proteome</keyword>
<dbReference type="GO" id="GO:0016301">
    <property type="term" value="F:kinase activity"/>
    <property type="evidence" value="ECO:0007669"/>
    <property type="project" value="InterPro"/>
</dbReference>
<feature type="transmembrane region" description="Helical" evidence="10">
    <location>
        <begin position="22"/>
        <end position="43"/>
    </location>
</feature>
<organism evidence="12 13">
    <name type="scientific">Diploscapter pachys</name>
    <dbReference type="NCBI Taxonomy" id="2018661"/>
    <lineage>
        <taxon>Eukaryota</taxon>
        <taxon>Metazoa</taxon>
        <taxon>Ecdysozoa</taxon>
        <taxon>Nematoda</taxon>
        <taxon>Chromadorea</taxon>
        <taxon>Rhabditida</taxon>
        <taxon>Rhabditina</taxon>
        <taxon>Rhabditomorpha</taxon>
        <taxon>Rhabditoidea</taxon>
        <taxon>Rhabditidae</taxon>
        <taxon>Diploscapter</taxon>
    </lineage>
</organism>
<evidence type="ECO:0000256" key="6">
    <source>
        <dbReference type="ARBA" id="ARBA00023002"/>
    </source>
</evidence>
<comment type="similarity">
    <text evidence="2">Belongs to the PEP-utilizing enzyme family.</text>
</comment>
<evidence type="ECO:0000256" key="2">
    <source>
        <dbReference type="ARBA" id="ARBA00007837"/>
    </source>
</evidence>
<dbReference type="Pfam" id="PF01326">
    <property type="entry name" value="PPDK_N"/>
    <property type="match status" value="2"/>
</dbReference>
<evidence type="ECO:0000256" key="8">
    <source>
        <dbReference type="ARBA" id="ARBA00051033"/>
    </source>
</evidence>
<gene>
    <name evidence="12" type="ORF">WR25_05351</name>
</gene>
<evidence type="ECO:0000313" key="13">
    <source>
        <dbReference type="Proteomes" id="UP000218231"/>
    </source>
</evidence>
<evidence type="ECO:0000256" key="5">
    <source>
        <dbReference type="ARBA" id="ARBA00022989"/>
    </source>
</evidence>
<dbReference type="InterPro" id="IPR006094">
    <property type="entry name" value="Oxid_FAD_bind_N"/>
</dbReference>
<dbReference type="InterPro" id="IPR016169">
    <property type="entry name" value="FAD-bd_PCMH_sub2"/>
</dbReference>
<dbReference type="GO" id="GO:0000246">
    <property type="term" value="F:Delta24(24-1) sterol reductase activity"/>
    <property type="evidence" value="ECO:0007669"/>
    <property type="project" value="TreeGrafter"/>
</dbReference>
<dbReference type="GO" id="GO:0005524">
    <property type="term" value="F:ATP binding"/>
    <property type="evidence" value="ECO:0007669"/>
    <property type="project" value="InterPro"/>
</dbReference>
<comment type="catalytic activity">
    <reaction evidence="9">
        <text>5alpha-cholest-8-en-3beta-ol + NADP(+) = zymosterol + NADPH + H(+)</text>
        <dbReference type="Rhea" id="RHEA:36399"/>
        <dbReference type="ChEBI" id="CHEBI:15378"/>
        <dbReference type="ChEBI" id="CHEBI:16608"/>
        <dbReference type="ChEBI" id="CHEBI:18252"/>
        <dbReference type="ChEBI" id="CHEBI:57783"/>
        <dbReference type="ChEBI" id="CHEBI:58349"/>
        <dbReference type="EC" id="1.3.1.72"/>
    </reaction>
    <physiologicalReaction direction="right-to-left" evidence="9">
        <dbReference type="Rhea" id="RHEA:36401"/>
    </physiologicalReaction>
</comment>
<dbReference type="GO" id="GO:0008202">
    <property type="term" value="P:steroid metabolic process"/>
    <property type="evidence" value="ECO:0007669"/>
    <property type="project" value="TreeGrafter"/>
</dbReference>
<dbReference type="GO" id="GO:0050614">
    <property type="term" value="F:Delta24-sterol reductase activity"/>
    <property type="evidence" value="ECO:0007669"/>
    <property type="project" value="UniProtKB-EC"/>
</dbReference>
<dbReference type="InterPro" id="IPR036318">
    <property type="entry name" value="FAD-bd_PCMH-like_sf"/>
</dbReference>
<dbReference type="AlphaFoldDB" id="A0A2A2K9U8"/>
<keyword evidence="4 10" id="KW-0812">Transmembrane</keyword>
<dbReference type="InterPro" id="IPR013815">
    <property type="entry name" value="ATP_grasp_subdomain_1"/>
</dbReference>
<dbReference type="GO" id="GO:0016020">
    <property type="term" value="C:membrane"/>
    <property type="evidence" value="ECO:0007669"/>
    <property type="project" value="UniProtKB-SubCell"/>
</dbReference>
<evidence type="ECO:0000313" key="12">
    <source>
        <dbReference type="EMBL" id="PAV70714.1"/>
    </source>
</evidence>
<comment type="caution">
    <text evidence="12">The sequence shown here is derived from an EMBL/GenBank/DDBJ whole genome shotgun (WGS) entry which is preliminary data.</text>
</comment>
<dbReference type="PANTHER" id="PTHR10801">
    <property type="entry name" value="24-DEHYDROCHOLESTEROL REDUCTASE"/>
    <property type="match status" value="1"/>
</dbReference>
<accession>A0A2A2K9U8</accession>
<dbReference type="Gene3D" id="3.30.470.20">
    <property type="entry name" value="ATP-grasp fold, B domain"/>
    <property type="match status" value="2"/>
</dbReference>
<keyword evidence="6" id="KW-0560">Oxidoreductase</keyword>
<evidence type="ECO:0000259" key="11">
    <source>
        <dbReference type="PROSITE" id="PS51387"/>
    </source>
</evidence>
<evidence type="ECO:0000256" key="4">
    <source>
        <dbReference type="ARBA" id="ARBA00022692"/>
    </source>
</evidence>
<dbReference type="InterPro" id="IPR002192">
    <property type="entry name" value="PPDK_AMP/ATP-bd"/>
</dbReference>
<dbReference type="EMBL" id="LIAE01009215">
    <property type="protein sequence ID" value="PAV70714.1"/>
    <property type="molecule type" value="Genomic_DNA"/>
</dbReference>
<dbReference type="SUPFAM" id="SSF56176">
    <property type="entry name" value="FAD-binding/transporter-associated domain-like"/>
    <property type="match status" value="1"/>
</dbReference>
<dbReference type="InterPro" id="IPR040165">
    <property type="entry name" value="Diminuto-like"/>
</dbReference>
<protein>
    <recommendedName>
        <fullName evidence="3">Delta(24)-sterol reductase</fullName>
        <ecNumber evidence="3">1.3.1.72</ecNumber>
    </recommendedName>
</protein>
<dbReference type="OrthoDB" id="415825at2759"/>
<dbReference type="GO" id="GO:0005737">
    <property type="term" value="C:cytoplasm"/>
    <property type="evidence" value="ECO:0007669"/>
    <property type="project" value="TreeGrafter"/>
</dbReference>
<dbReference type="Gene3D" id="3.30.465.10">
    <property type="match status" value="1"/>
</dbReference>
<comment type="catalytic activity">
    <reaction evidence="8">
        <text>lanosterol + NADPH + H(+) = 24,25-dihydrolanosterol + NADP(+)</text>
        <dbReference type="Rhea" id="RHEA:33919"/>
        <dbReference type="ChEBI" id="CHEBI:15378"/>
        <dbReference type="ChEBI" id="CHEBI:16521"/>
        <dbReference type="ChEBI" id="CHEBI:28113"/>
        <dbReference type="ChEBI" id="CHEBI:57783"/>
        <dbReference type="ChEBI" id="CHEBI:58349"/>
    </reaction>
    <physiologicalReaction direction="left-to-right" evidence="8">
        <dbReference type="Rhea" id="RHEA:33920"/>
    </physiologicalReaction>
</comment>
<dbReference type="Gene3D" id="3.30.1490.20">
    <property type="entry name" value="ATP-grasp fold, A domain"/>
    <property type="match status" value="1"/>
</dbReference>
<dbReference type="InterPro" id="IPR016166">
    <property type="entry name" value="FAD-bd_PCMH"/>
</dbReference>
<dbReference type="EC" id="1.3.1.72" evidence="3"/>
<name>A0A2A2K9U8_9BILA</name>
<reference evidence="12 13" key="1">
    <citation type="journal article" date="2017" name="Curr. Biol.">
        <title>Genome architecture and evolution of a unichromosomal asexual nematode.</title>
        <authorList>
            <person name="Fradin H."/>
            <person name="Zegar C."/>
            <person name="Gutwein M."/>
            <person name="Lucas J."/>
            <person name="Kovtun M."/>
            <person name="Corcoran D."/>
            <person name="Baugh L.R."/>
            <person name="Kiontke K."/>
            <person name="Gunsalus K."/>
            <person name="Fitch D.H."/>
            <person name="Piano F."/>
        </authorList>
    </citation>
    <scope>NUCLEOTIDE SEQUENCE [LARGE SCALE GENOMIC DNA]</scope>
    <source>
        <strain evidence="12">PF1309</strain>
    </source>
</reference>
<evidence type="ECO:0000256" key="9">
    <source>
        <dbReference type="ARBA" id="ARBA00052927"/>
    </source>
</evidence>
<keyword evidence="7 10" id="KW-0472">Membrane</keyword>
<dbReference type="Pfam" id="PF01565">
    <property type="entry name" value="FAD_binding_4"/>
    <property type="match status" value="1"/>
</dbReference>
<evidence type="ECO:0000256" key="3">
    <source>
        <dbReference type="ARBA" id="ARBA00012405"/>
    </source>
</evidence>
<comment type="subcellular location">
    <subcellularLocation>
        <location evidence="1">Membrane</location>
        <topology evidence="1">Single-pass membrane protein</topology>
    </subcellularLocation>
</comment>
<sequence>MSASSGRAMLEPLSVWERLLEWFLFHFRWVFVVPFLLPLSFAYEKFIFIRNWIVFQLQSAPKAHDRKVALIQKQVREWNQGDKSRKMCTARAGYLTMSFRFPSYKANSTLINTDKLVDILEIDKENMTIRVEPMVNMGQITRFLVPLGYTLPIVPELDDLTVGGMINGCGVEASGKKYGMFQHICVSYELVMADGSLVVASKENKGDADSQGLYYGVPWSHGTLGFLVAATLRIIPCKPFVKLTYMPTNTVEEMQDKLFEESNNRDNEFVEALMFSKDKGVIMKGRFSDGPVDGKVAVNAIGEWHKPWFFTHVEAIGKINKVVTELIPLRDYYHRHSKSIFWEIKEIVPFGNNALFRWLLGWLCPPKIAFLKATTPAILRKLYDRKHVLQDMLVPMDKFIHTLEVFDRDVEIYPLWICPYTQPSCPGMIRQRTGRNILYVDIGAYGITEKSTYDPMETTRRLEEFVRSVNGYQMLYADTYMTRAEFWQMFDSSLYDWLRAKFNCKEAFPDVYDKVCKAAHLGLYPVRLLPMVLVLLVILLWKIPFALLLIYVVYGTILQILKHFYPVSEVLDALTITEEEWSLEKRHENESIVIEGSTADRGSSIYIEITAHKDRNEAHVVLIEQEETFRGTFHAIPDSDDGVINCGPLLVEMRLPFRKWRILFRGILTNSADNRQFICFSGWWRPTSDAQFFYANAGLAPFLLHLRKNKLAFRHNIQLLHKYRKAKLLSQFGQYHTELVIGGKSSERTYRGLRERRPLGFGCSEQQMQVYLDDGNRLQYKIVDEEGGIRVEHGIFCKASNDVRAIRIEEEDRPMDCESPRVMQIKCSRDTDFPLRKERQLQEFSLLRGDGMKVDAKLVEVVYGLSKGVALFKTIRTTTQTAEILHLDSLPEYHCSAMEKTLHVLPFTHRACRDKQMGGGKGANLSRLLSVTNKFSVPNGVVITTAAYEAHLQANPSLKKLISQLNSLCQEDSFYDDLCGRISAEFLSSHISNELIDQVLEILHSDDDSKRYAVRSSAVGEDGAELSSAGQMDTFLSVQREDIAEKVKLCWASNFGRHVITYRRNYAQQINTSMAVVVQEMVSDGVAGVLFTADPVRSDPSKLIINALEGSGEQIVSGEKTPQQIEVNRIARLVVKPENCCLSAQEIDKLTEVGQFLEGLFGKPQDIEFVMKKDRLFIVQSRDVTTFNRETNFEMMTEFNNSSLTEKEAYTTANVGEVIPFPLSPFEAEACSLFMFYDKLIISQASRQTTNTVPVHFASAITTFYRRIFFD</sequence>
<evidence type="ECO:0000256" key="7">
    <source>
        <dbReference type="ARBA" id="ARBA00023136"/>
    </source>
</evidence>
<dbReference type="PANTHER" id="PTHR10801:SF0">
    <property type="entry name" value="DELTA(24)-STEROL REDUCTASE"/>
    <property type="match status" value="1"/>
</dbReference>
<dbReference type="GO" id="GO:0071949">
    <property type="term" value="F:FAD binding"/>
    <property type="evidence" value="ECO:0007669"/>
    <property type="project" value="InterPro"/>
</dbReference>
<dbReference type="STRING" id="2018661.A0A2A2K9U8"/>
<dbReference type="PROSITE" id="PS51387">
    <property type="entry name" value="FAD_PCMH"/>
    <property type="match status" value="1"/>
</dbReference>
<dbReference type="Proteomes" id="UP000218231">
    <property type="component" value="Unassembled WGS sequence"/>
</dbReference>
<evidence type="ECO:0000256" key="10">
    <source>
        <dbReference type="SAM" id="Phobius"/>
    </source>
</evidence>
<evidence type="ECO:0000256" key="1">
    <source>
        <dbReference type="ARBA" id="ARBA00004167"/>
    </source>
</evidence>
<feature type="domain" description="FAD-binding PCMH-type" evidence="11">
    <location>
        <begin position="55"/>
        <end position="237"/>
    </location>
</feature>
<feature type="transmembrane region" description="Helical" evidence="10">
    <location>
        <begin position="528"/>
        <end position="554"/>
    </location>
</feature>